<keyword evidence="1" id="KW-0472">Membrane</keyword>
<evidence type="ECO:0000313" key="2">
    <source>
        <dbReference type="EMBL" id="TYC18263.1"/>
    </source>
</evidence>
<accession>A0A5D0UKX1</accession>
<dbReference type="OrthoDB" id="482707at2"/>
<protein>
    <submittedName>
        <fullName evidence="2">DUF4360 domain-containing protein</fullName>
    </submittedName>
</protein>
<evidence type="ECO:0000313" key="3">
    <source>
        <dbReference type="Proteomes" id="UP000322634"/>
    </source>
</evidence>
<keyword evidence="1" id="KW-0812">Transmembrane</keyword>
<evidence type="ECO:0000256" key="1">
    <source>
        <dbReference type="SAM" id="Phobius"/>
    </source>
</evidence>
<dbReference type="Proteomes" id="UP000322634">
    <property type="component" value="Unassembled WGS sequence"/>
</dbReference>
<name>A0A5D0UKX1_9ACTN</name>
<dbReference type="AlphaFoldDB" id="A0A5D0UKX1"/>
<dbReference type="PANTHER" id="PTHR38847">
    <property type="match status" value="1"/>
</dbReference>
<reference evidence="2 3" key="1">
    <citation type="submission" date="2019-08" db="EMBL/GenBank/DDBJ databases">
        <title>Actinomadura sp. nov. CYP1-5 isolated from mountain soil.</title>
        <authorList>
            <person name="Songsumanus A."/>
            <person name="Kuncharoen N."/>
            <person name="Kudo T."/>
            <person name="Yuki M."/>
            <person name="Igarashi Y."/>
            <person name="Tanasupawat S."/>
        </authorList>
    </citation>
    <scope>NUCLEOTIDE SEQUENCE [LARGE SCALE GENOMIC DNA]</scope>
    <source>
        <strain evidence="2 3">GKU157</strain>
    </source>
</reference>
<dbReference type="Pfam" id="PF14273">
    <property type="entry name" value="DUF4360"/>
    <property type="match status" value="1"/>
</dbReference>
<feature type="transmembrane region" description="Helical" evidence="1">
    <location>
        <begin position="30"/>
        <end position="49"/>
    </location>
</feature>
<proteinExistence type="predicted"/>
<gene>
    <name evidence="2" type="ORF">FXF65_00335</name>
</gene>
<sequence length="240" mass="25095">MAAGCARDVGATFLATSLAETSMAHAKRRVISLFGAVVAASALTAPAAFAAPAGPPPPGGVTFELASLIGPMGCQLSGYALSADVTAFTVSYSRYQGRAGGNSTPAERWMRCVLALRINAPSGYTYGLERTDYRGFADLADGATGTLKARSFFPDRADTPVRQILSLSGPYSDNWTAADETLPGQVVYKPCGQSLSLFLHSELAVDLGSSDPSKTSVMSMSTTDGSLKATYHFAWKTCPK</sequence>
<dbReference type="EMBL" id="VSFF01000001">
    <property type="protein sequence ID" value="TYC18263.1"/>
    <property type="molecule type" value="Genomic_DNA"/>
</dbReference>
<organism evidence="2 3">
    <name type="scientific">Actinomadura syzygii</name>
    <dbReference type="NCBI Taxonomy" id="1427538"/>
    <lineage>
        <taxon>Bacteria</taxon>
        <taxon>Bacillati</taxon>
        <taxon>Actinomycetota</taxon>
        <taxon>Actinomycetes</taxon>
        <taxon>Streptosporangiales</taxon>
        <taxon>Thermomonosporaceae</taxon>
        <taxon>Actinomadura</taxon>
    </lineage>
</organism>
<keyword evidence="1" id="KW-1133">Transmembrane helix</keyword>
<dbReference type="PANTHER" id="PTHR38847:SF1">
    <property type="entry name" value="PSEUDOURIDINE SYNTHASE RSUA_RLUA-LIKE DOMAIN-CONTAINING PROTEIN"/>
    <property type="match status" value="1"/>
</dbReference>
<dbReference type="InterPro" id="IPR025649">
    <property type="entry name" value="DUF4360"/>
</dbReference>
<keyword evidence="3" id="KW-1185">Reference proteome</keyword>
<comment type="caution">
    <text evidence="2">The sequence shown here is derived from an EMBL/GenBank/DDBJ whole genome shotgun (WGS) entry which is preliminary data.</text>
</comment>